<dbReference type="AlphaFoldDB" id="H2Z063"/>
<dbReference type="GO" id="GO:0016887">
    <property type="term" value="F:ATP hydrolysis activity"/>
    <property type="evidence" value="ECO:0007669"/>
    <property type="project" value="InterPro"/>
</dbReference>
<keyword evidence="4 9" id="KW-0812">Transmembrane</keyword>
<feature type="transmembrane region" description="Helical" evidence="9">
    <location>
        <begin position="430"/>
        <end position="454"/>
    </location>
</feature>
<dbReference type="GO" id="GO:0005524">
    <property type="term" value="F:ATP binding"/>
    <property type="evidence" value="ECO:0007669"/>
    <property type="project" value="UniProtKB-KW"/>
</dbReference>
<dbReference type="InParanoid" id="H2Z063"/>
<evidence type="ECO:0000256" key="1">
    <source>
        <dbReference type="ARBA" id="ARBA00004141"/>
    </source>
</evidence>
<evidence type="ECO:0000256" key="7">
    <source>
        <dbReference type="ARBA" id="ARBA00022989"/>
    </source>
</evidence>
<dbReference type="Gene3D" id="3.40.50.300">
    <property type="entry name" value="P-loop containing nucleotide triphosphate hydrolases"/>
    <property type="match status" value="1"/>
</dbReference>
<dbReference type="SMART" id="SM00382">
    <property type="entry name" value="AAA"/>
    <property type="match status" value="1"/>
</dbReference>
<dbReference type="GO" id="GO:0005886">
    <property type="term" value="C:plasma membrane"/>
    <property type="evidence" value="ECO:0007669"/>
    <property type="project" value="TreeGrafter"/>
</dbReference>
<feature type="transmembrane region" description="Helical" evidence="9">
    <location>
        <begin position="353"/>
        <end position="377"/>
    </location>
</feature>
<evidence type="ECO:0000256" key="4">
    <source>
        <dbReference type="ARBA" id="ARBA00022692"/>
    </source>
</evidence>
<keyword evidence="8 9" id="KW-0472">Membrane</keyword>
<feature type="transmembrane region" description="Helical" evidence="9">
    <location>
        <begin position="541"/>
        <end position="565"/>
    </location>
</feature>
<dbReference type="OMA" id="VEEIPGC"/>
<dbReference type="eggNOG" id="KOG0061">
    <property type="taxonomic scope" value="Eukaryota"/>
</dbReference>
<reference evidence="12" key="1">
    <citation type="submission" date="2003-08" db="EMBL/GenBank/DDBJ databases">
        <authorList>
            <person name="Birren B."/>
            <person name="Nusbaum C."/>
            <person name="Abebe A."/>
            <person name="Abouelleil A."/>
            <person name="Adekoya E."/>
            <person name="Ait-zahra M."/>
            <person name="Allen N."/>
            <person name="Allen T."/>
            <person name="An P."/>
            <person name="Anderson M."/>
            <person name="Anderson S."/>
            <person name="Arachchi H."/>
            <person name="Armbruster J."/>
            <person name="Bachantsang P."/>
            <person name="Baldwin J."/>
            <person name="Barry A."/>
            <person name="Bayul T."/>
            <person name="Blitshsteyn B."/>
            <person name="Bloom T."/>
            <person name="Blye J."/>
            <person name="Boguslavskiy L."/>
            <person name="Borowsky M."/>
            <person name="Boukhgalter B."/>
            <person name="Brunache A."/>
            <person name="Butler J."/>
            <person name="Calixte N."/>
            <person name="Calvo S."/>
            <person name="Camarata J."/>
            <person name="Campo K."/>
            <person name="Chang J."/>
            <person name="Cheshatsang Y."/>
            <person name="Citroen M."/>
            <person name="Collymore A."/>
            <person name="Considine T."/>
            <person name="Cook A."/>
            <person name="Cooke P."/>
            <person name="Corum B."/>
            <person name="Cuomo C."/>
            <person name="David R."/>
            <person name="Dawoe T."/>
            <person name="Degray S."/>
            <person name="Dodge S."/>
            <person name="Dooley K."/>
            <person name="Dorje P."/>
            <person name="Dorjee K."/>
            <person name="Dorris L."/>
            <person name="Duffey N."/>
            <person name="Dupes A."/>
            <person name="Elkins T."/>
            <person name="Engels R."/>
            <person name="Erickson J."/>
            <person name="Farina A."/>
            <person name="Faro S."/>
            <person name="Ferreira P."/>
            <person name="Fischer H."/>
            <person name="Fitzgerald M."/>
            <person name="Foley K."/>
            <person name="Gage D."/>
            <person name="Galagan J."/>
            <person name="Gearin G."/>
            <person name="Gnerre S."/>
            <person name="Gnirke A."/>
            <person name="Goyette A."/>
            <person name="Graham J."/>
            <person name="Grandbois E."/>
            <person name="Gyaltsen K."/>
            <person name="Hafez N."/>
            <person name="Hagopian D."/>
            <person name="Hagos B."/>
            <person name="Hall J."/>
            <person name="Hatcher B."/>
            <person name="Heller A."/>
            <person name="Higgins H."/>
            <person name="Honan T."/>
            <person name="Horn A."/>
            <person name="Houde N."/>
            <person name="Hughes L."/>
            <person name="Hulme W."/>
            <person name="Husby E."/>
            <person name="Iliev I."/>
            <person name="Jaffe D."/>
            <person name="Jones C."/>
            <person name="Kamal M."/>
            <person name="Kamat A."/>
            <person name="Kamvysselis M."/>
            <person name="Karlsson E."/>
            <person name="Kells C."/>
            <person name="Kieu A."/>
            <person name="Kisner P."/>
            <person name="Kodira C."/>
            <person name="Kulbokas E."/>
            <person name="Labutti K."/>
            <person name="Lama D."/>
            <person name="Landers T."/>
            <person name="Leger J."/>
            <person name="Levine S."/>
            <person name="Lewis D."/>
            <person name="Lewis T."/>
            <person name="Lindblad-toh K."/>
            <person name="Liu X."/>
            <person name="Lokyitsang T."/>
            <person name="Lokyitsang Y."/>
            <person name="Lucien O."/>
            <person name="Lui A."/>
            <person name="Ma L.J."/>
            <person name="Mabbitt R."/>
            <person name="Macdonald J."/>
            <person name="Maclean C."/>
            <person name="Major J."/>
            <person name="Manning J."/>
            <person name="Marabella R."/>
            <person name="Maru K."/>
            <person name="Matthews C."/>
            <person name="Mauceli E."/>
            <person name="Mccarthy M."/>
            <person name="Mcdonough S."/>
            <person name="Mcghee T."/>
            <person name="Meldrim J."/>
            <person name="Meneus L."/>
            <person name="Mesirov J."/>
            <person name="Mihalev A."/>
            <person name="Mihova T."/>
            <person name="Mikkelsen T."/>
            <person name="Mlenga V."/>
            <person name="Moru K."/>
            <person name="Mozes J."/>
            <person name="Mulrain L."/>
            <person name="Munson G."/>
            <person name="Naylor J."/>
            <person name="Newes C."/>
            <person name="Nguyen C."/>
            <person name="Nguyen N."/>
            <person name="Nguyen T."/>
            <person name="Nicol R."/>
            <person name="Nielsen C."/>
            <person name="Nizzari M."/>
            <person name="Norbu C."/>
            <person name="Norbu N."/>
            <person name="O'donnell P."/>
            <person name="Okoawo O."/>
            <person name="O'leary S."/>
            <person name="Omotosho B."/>
            <person name="O'neill K."/>
            <person name="Osman S."/>
            <person name="Parker S."/>
            <person name="Perrin D."/>
            <person name="Phunkhang P."/>
            <person name="Piqani B."/>
            <person name="Purcell S."/>
            <person name="Rachupka T."/>
            <person name="Ramasamy U."/>
            <person name="Rameau R."/>
            <person name="Ray V."/>
            <person name="Raymond C."/>
            <person name="Retta R."/>
            <person name="Richardson S."/>
            <person name="Rise C."/>
            <person name="Rodriguez J."/>
            <person name="Rogers J."/>
            <person name="Rogov P."/>
            <person name="Rutman M."/>
            <person name="Schupbach R."/>
            <person name="Seaman C."/>
            <person name="Settipalli S."/>
            <person name="Sharpe T."/>
            <person name="Sheridan J."/>
            <person name="Sherpa N."/>
            <person name="Shi J."/>
            <person name="Smirnov S."/>
            <person name="Smith C."/>
            <person name="Sougnez C."/>
            <person name="Spencer B."/>
            <person name="Stalker J."/>
            <person name="Stange-thomann N."/>
            <person name="Stavropoulos S."/>
            <person name="Stetson K."/>
            <person name="Stone C."/>
            <person name="Stone S."/>
            <person name="Stubbs M."/>
            <person name="Talamas J."/>
            <person name="Tchuinga P."/>
            <person name="Tenzing P."/>
            <person name="Tesfaye S."/>
            <person name="Theodore J."/>
            <person name="Thoulutsang Y."/>
            <person name="Topham K."/>
            <person name="Towey S."/>
            <person name="Tsamla T."/>
            <person name="Tsomo N."/>
            <person name="Vallee D."/>
            <person name="Vassiliev H."/>
            <person name="Venkataraman V."/>
            <person name="Vinson J."/>
            <person name="Vo A."/>
            <person name="Wade C."/>
            <person name="Wang S."/>
            <person name="Wangchuk T."/>
            <person name="Wangdi T."/>
            <person name="Whittaker C."/>
            <person name="Wilkinson J."/>
            <person name="Wu Y."/>
            <person name="Wyman D."/>
            <person name="Yadav S."/>
            <person name="Yang S."/>
            <person name="Yang X."/>
            <person name="Yeager S."/>
            <person name="Yee E."/>
            <person name="Young G."/>
            <person name="Zainoun J."/>
            <person name="Zembeck L."/>
            <person name="Zimmer A."/>
            <person name="Zody M."/>
            <person name="Lander E."/>
        </authorList>
    </citation>
    <scope>NUCLEOTIDE SEQUENCE [LARGE SCALE GENOMIC DNA]</scope>
</reference>
<keyword evidence="6" id="KW-0067">ATP-binding</keyword>
<dbReference type="STRING" id="51511.ENSCSAVP00000010975"/>
<evidence type="ECO:0000256" key="3">
    <source>
        <dbReference type="ARBA" id="ARBA00022448"/>
    </source>
</evidence>
<dbReference type="InterPro" id="IPR027417">
    <property type="entry name" value="P-loop_NTPase"/>
</dbReference>
<evidence type="ECO:0000256" key="9">
    <source>
        <dbReference type="SAM" id="Phobius"/>
    </source>
</evidence>
<evidence type="ECO:0000256" key="6">
    <source>
        <dbReference type="ARBA" id="ARBA00022840"/>
    </source>
</evidence>
<feature type="transmembrane region" description="Helical" evidence="9">
    <location>
        <begin position="461"/>
        <end position="482"/>
    </location>
</feature>
<organism evidence="11 12">
    <name type="scientific">Ciona savignyi</name>
    <name type="common">Pacific transparent sea squirt</name>
    <dbReference type="NCBI Taxonomy" id="51511"/>
    <lineage>
        <taxon>Eukaryota</taxon>
        <taxon>Metazoa</taxon>
        <taxon>Chordata</taxon>
        <taxon>Tunicata</taxon>
        <taxon>Ascidiacea</taxon>
        <taxon>Phlebobranchia</taxon>
        <taxon>Cionidae</taxon>
        <taxon>Ciona</taxon>
    </lineage>
</organism>
<name>H2Z063_CIOSA</name>
<reference evidence="11" key="2">
    <citation type="submission" date="2025-08" db="UniProtKB">
        <authorList>
            <consortium name="Ensembl"/>
        </authorList>
    </citation>
    <scope>IDENTIFICATION</scope>
</reference>
<comment type="similarity">
    <text evidence="2">Belongs to the ABC transporter superfamily. ABCG family. Eye pigment precursor importer (TC 3.A.1.204) subfamily.</text>
</comment>
<evidence type="ECO:0000259" key="10">
    <source>
        <dbReference type="PROSITE" id="PS50893"/>
    </source>
</evidence>
<dbReference type="GO" id="GO:0140359">
    <property type="term" value="F:ABC-type transporter activity"/>
    <property type="evidence" value="ECO:0007669"/>
    <property type="project" value="InterPro"/>
</dbReference>
<dbReference type="Pfam" id="PF19055">
    <property type="entry name" value="ABC2_membrane_7"/>
    <property type="match status" value="1"/>
</dbReference>
<evidence type="ECO:0000256" key="2">
    <source>
        <dbReference type="ARBA" id="ARBA00005814"/>
    </source>
</evidence>
<dbReference type="Proteomes" id="UP000007875">
    <property type="component" value="Unassembled WGS sequence"/>
</dbReference>
<keyword evidence="3" id="KW-0813">Transport</keyword>
<comment type="subcellular location">
    <subcellularLocation>
        <location evidence="1">Membrane</location>
        <topology evidence="1">Multi-pass membrane protein</topology>
    </subcellularLocation>
</comment>
<dbReference type="Pfam" id="PF00005">
    <property type="entry name" value="ABC_tran"/>
    <property type="match status" value="1"/>
</dbReference>
<reference evidence="11" key="3">
    <citation type="submission" date="2025-09" db="UniProtKB">
        <authorList>
            <consortium name="Ensembl"/>
        </authorList>
    </citation>
    <scope>IDENTIFICATION</scope>
</reference>
<dbReference type="CDD" id="cd03213">
    <property type="entry name" value="ABCG_EPDR"/>
    <property type="match status" value="1"/>
</dbReference>
<protein>
    <recommendedName>
        <fullName evidence="10">ABC transporter domain-containing protein</fullName>
    </recommendedName>
</protein>
<dbReference type="FunCoup" id="H2Z063">
    <property type="interactions" value="1"/>
</dbReference>
<feature type="domain" description="ABC transporter" evidence="10">
    <location>
        <begin position="1"/>
        <end position="225"/>
    </location>
</feature>
<evidence type="ECO:0000256" key="5">
    <source>
        <dbReference type="ARBA" id="ARBA00022741"/>
    </source>
</evidence>
<keyword evidence="7 9" id="KW-1133">Transmembrane helix</keyword>
<evidence type="ECO:0000313" key="12">
    <source>
        <dbReference type="Proteomes" id="UP000007875"/>
    </source>
</evidence>
<dbReference type="InterPro" id="IPR003439">
    <property type="entry name" value="ABC_transporter-like_ATP-bd"/>
</dbReference>
<dbReference type="InterPro" id="IPR003593">
    <property type="entry name" value="AAA+_ATPase"/>
</dbReference>
<dbReference type="Pfam" id="PF01061">
    <property type="entry name" value="ABC2_membrane"/>
    <property type="match status" value="1"/>
</dbReference>
<accession>H2Z063</accession>
<dbReference type="PROSITE" id="PS00211">
    <property type="entry name" value="ABC_TRANSPORTER_1"/>
    <property type="match status" value="1"/>
</dbReference>
<keyword evidence="5" id="KW-0547">Nucleotide-binding</keyword>
<dbReference type="Ensembl" id="ENSCSAVT00000011106.1">
    <property type="protein sequence ID" value="ENSCSAVP00000010975.1"/>
    <property type="gene ID" value="ENSCSAVG00000006427.1"/>
</dbReference>
<dbReference type="InterPro" id="IPR013525">
    <property type="entry name" value="ABC2_TM"/>
</dbReference>
<dbReference type="InterPro" id="IPR043926">
    <property type="entry name" value="ABCG_dom"/>
</dbReference>
<dbReference type="PROSITE" id="PS50893">
    <property type="entry name" value="ABC_TRANSPORTER_2"/>
    <property type="match status" value="1"/>
</dbReference>
<evidence type="ECO:0000313" key="11">
    <source>
        <dbReference type="Ensembl" id="ENSCSAVP00000010975.1"/>
    </source>
</evidence>
<dbReference type="PANTHER" id="PTHR48041:SF139">
    <property type="entry name" value="PROTEIN SCARLET"/>
    <property type="match status" value="1"/>
</dbReference>
<dbReference type="PANTHER" id="PTHR48041">
    <property type="entry name" value="ABC TRANSPORTER G FAMILY MEMBER 28"/>
    <property type="match status" value="1"/>
</dbReference>
<keyword evidence="12" id="KW-1185">Reference proteome</keyword>
<proteinExistence type="inferred from homology"/>
<feature type="transmembrane region" description="Helical" evidence="9">
    <location>
        <begin position="398"/>
        <end position="424"/>
    </location>
</feature>
<dbReference type="SUPFAM" id="SSF52540">
    <property type="entry name" value="P-loop containing nucleoside triphosphate hydrolases"/>
    <property type="match status" value="1"/>
</dbReference>
<sequence>VSGYAEPGRVLAIIGSSGAGKSTLLNMLTWRNKSNLHMTGEILANGVSMGPDISKISAYVQQDDLFMSDVTVKEHLMFAAQLRFDSKVPDALKSERVQEVLDLMTLGRCENTMIVSGGANKTLSGGEKKRLSLATELLTNPSIMFFDEPTSGLDSYLAKMVVDSMKTVAKQGDRCTVICTIHQPSSEVFEIFDDLMILSTGRVVYHGEAAAAMQHYTDNGFPCPTNYNPADHYIMKISMIPGYEEEARKLIENQWKCDLQKTNNPCTLNKTTAKMYFLCCFFKLQLVKILDGNSKYKVGFYTQLTACLRRGVRMTYRSTMCEIQSNHQLAALLALVFLRQYGRQYVSSEVTDIVSVLFMMCTSMSLNFYFGGVTCFSNEMGIFRREHLNRMYAVAPYFIAKNIVELPTALIVPFLYATIVYFVTGMYPGWQQYIIMCIFAILLVNTAISFSYLISCATPSYVIALAVSPAFLIPMIVFGGFFSNTGNNTVFLDWIKYLSWIYYINELLNINQWEKVGFLGPCLFENGAAVLSTLNFQTSNYYRNIGLILTLLVGFRFLAFGFLLCKVRDS</sequence>
<evidence type="ECO:0000256" key="8">
    <source>
        <dbReference type="ARBA" id="ARBA00023136"/>
    </source>
</evidence>
<dbReference type="InterPro" id="IPR050352">
    <property type="entry name" value="ABCG_transporters"/>
</dbReference>
<dbReference type="GeneTree" id="ENSGT00940000167029"/>
<dbReference type="InterPro" id="IPR017871">
    <property type="entry name" value="ABC_transporter-like_CS"/>
</dbReference>